<dbReference type="EMBL" id="BQNB010008833">
    <property type="protein sequence ID" value="GJS54903.1"/>
    <property type="molecule type" value="Genomic_DNA"/>
</dbReference>
<keyword evidence="3" id="KW-1185">Reference proteome</keyword>
<protein>
    <submittedName>
        <fullName evidence="2">Uncharacterized protein</fullName>
    </submittedName>
</protein>
<name>A0ABQ4WQ04_9ASTR</name>
<evidence type="ECO:0000313" key="2">
    <source>
        <dbReference type="EMBL" id="GJS54903.1"/>
    </source>
</evidence>
<reference evidence="2" key="1">
    <citation type="journal article" date="2022" name="Int. J. Mol. Sci.">
        <title>Draft Genome of Tanacetum Coccineum: Genomic Comparison of Closely Related Tanacetum-Family Plants.</title>
        <authorList>
            <person name="Yamashiro T."/>
            <person name="Shiraishi A."/>
            <person name="Nakayama K."/>
            <person name="Satake H."/>
        </authorList>
    </citation>
    <scope>NUCLEOTIDE SEQUENCE</scope>
</reference>
<comment type="caution">
    <text evidence="2">The sequence shown here is derived from an EMBL/GenBank/DDBJ whole genome shotgun (WGS) entry which is preliminary data.</text>
</comment>
<dbReference type="Proteomes" id="UP001151760">
    <property type="component" value="Unassembled WGS sequence"/>
</dbReference>
<feature type="region of interest" description="Disordered" evidence="1">
    <location>
        <begin position="57"/>
        <end position="80"/>
    </location>
</feature>
<organism evidence="2 3">
    <name type="scientific">Tanacetum coccineum</name>
    <dbReference type="NCBI Taxonomy" id="301880"/>
    <lineage>
        <taxon>Eukaryota</taxon>
        <taxon>Viridiplantae</taxon>
        <taxon>Streptophyta</taxon>
        <taxon>Embryophyta</taxon>
        <taxon>Tracheophyta</taxon>
        <taxon>Spermatophyta</taxon>
        <taxon>Magnoliopsida</taxon>
        <taxon>eudicotyledons</taxon>
        <taxon>Gunneridae</taxon>
        <taxon>Pentapetalae</taxon>
        <taxon>asterids</taxon>
        <taxon>campanulids</taxon>
        <taxon>Asterales</taxon>
        <taxon>Asteraceae</taxon>
        <taxon>Asteroideae</taxon>
        <taxon>Anthemideae</taxon>
        <taxon>Anthemidinae</taxon>
        <taxon>Tanacetum</taxon>
    </lineage>
</organism>
<proteinExistence type="predicted"/>
<gene>
    <name evidence="2" type="ORF">Tco_0628265</name>
</gene>
<accession>A0ABQ4WQ04</accession>
<evidence type="ECO:0000256" key="1">
    <source>
        <dbReference type="SAM" id="MobiDB-lite"/>
    </source>
</evidence>
<reference evidence="2" key="2">
    <citation type="submission" date="2022-01" db="EMBL/GenBank/DDBJ databases">
        <authorList>
            <person name="Yamashiro T."/>
            <person name="Shiraishi A."/>
            <person name="Satake H."/>
            <person name="Nakayama K."/>
        </authorList>
    </citation>
    <scope>NUCLEOTIDE SEQUENCE</scope>
</reference>
<evidence type="ECO:0000313" key="3">
    <source>
        <dbReference type="Proteomes" id="UP001151760"/>
    </source>
</evidence>
<sequence>MLDHLCSHSSSNIMYEAALLTYDQDSSLWQDYHSIESKMGTPETSVAVHWHEMDIQEKEPNSKAKKLSSNPESTEWKGQTEDDLEILSTEDPGLDWIYAHNFLTRLQKLSSYASRHLEVFELAACLEKLHFPALLVMSKYSRIYFSFVILEVLLSEYFGFDMNSSLNFLCSV</sequence>